<dbReference type="CDD" id="cd00130">
    <property type="entry name" value="PAS"/>
    <property type="match status" value="1"/>
</dbReference>
<dbReference type="InterPro" id="IPR004358">
    <property type="entry name" value="Sig_transdc_His_kin-like_C"/>
</dbReference>
<evidence type="ECO:0000259" key="8">
    <source>
        <dbReference type="PROSITE" id="PS50109"/>
    </source>
</evidence>
<dbReference type="SUPFAM" id="SSF47384">
    <property type="entry name" value="Homodimeric domain of signal transducing histidine kinase"/>
    <property type="match status" value="1"/>
</dbReference>
<comment type="caution">
    <text evidence="10">The sequence shown here is derived from an EMBL/GenBank/DDBJ whole genome shotgun (WGS) entry which is preliminary data.</text>
</comment>
<dbReference type="InterPro" id="IPR005467">
    <property type="entry name" value="His_kinase_dom"/>
</dbReference>
<dbReference type="SUPFAM" id="SSF55874">
    <property type="entry name" value="ATPase domain of HSP90 chaperone/DNA topoisomerase II/histidine kinase"/>
    <property type="match status" value="1"/>
</dbReference>
<keyword evidence="6" id="KW-0902">Two-component regulatory system</keyword>
<dbReference type="Proteomes" id="UP000605148">
    <property type="component" value="Unassembled WGS sequence"/>
</dbReference>
<keyword evidence="5" id="KW-0418">Kinase</keyword>
<dbReference type="GO" id="GO:0000155">
    <property type="term" value="F:phosphorelay sensor kinase activity"/>
    <property type="evidence" value="ECO:0007669"/>
    <property type="project" value="InterPro"/>
</dbReference>
<feature type="compositionally biased region" description="Low complexity" evidence="7">
    <location>
        <begin position="436"/>
        <end position="456"/>
    </location>
</feature>
<dbReference type="InterPro" id="IPR036890">
    <property type="entry name" value="HATPase_C_sf"/>
</dbReference>
<evidence type="ECO:0000256" key="4">
    <source>
        <dbReference type="ARBA" id="ARBA00022679"/>
    </source>
</evidence>
<accession>A0A916TLY5</accession>
<organism evidence="10 11">
    <name type="scientific">Roseibium aquae</name>
    <dbReference type="NCBI Taxonomy" id="1323746"/>
    <lineage>
        <taxon>Bacteria</taxon>
        <taxon>Pseudomonadati</taxon>
        <taxon>Pseudomonadota</taxon>
        <taxon>Alphaproteobacteria</taxon>
        <taxon>Hyphomicrobiales</taxon>
        <taxon>Stappiaceae</taxon>
        <taxon>Roseibium</taxon>
    </lineage>
</organism>
<dbReference type="PROSITE" id="PS50112">
    <property type="entry name" value="PAS"/>
    <property type="match status" value="1"/>
</dbReference>
<evidence type="ECO:0000256" key="1">
    <source>
        <dbReference type="ARBA" id="ARBA00000085"/>
    </source>
</evidence>
<evidence type="ECO:0000256" key="7">
    <source>
        <dbReference type="SAM" id="MobiDB-lite"/>
    </source>
</evidence>
<dbReference type="GO" id="GO:0006355">
    <property type="term" value="P:regulation of DNA-templated transcription"/>
    <property type="evidence" value="ECO:0007669"/>
    <property type="project" value="InterPro"/>
</dbReference>
<dbReference type="SMART" id="SM00388">
    <property type="entry name" value="HisKA"/>
    <property type="match status" value="1"/>
</dbReference>
<dbReference type="Pfam" id="PF00512">
    <property type="entry name" value="HisKA"/>
    <property type="match status" value="1"/>
</dbReference>
<evidence type="ECO:0000313" key="11">
    <source>
        <dbReference type="Proteomes" id="UP000605148"/>
    </source>
</evidence>
<keyword evidence="4" id="KW-0808">Transferase</keyword>
<dbReference type="InterPro" id="IPR000014">
    <property type="entry name" value="PAS"/>
</dbReference>
<dbReference type="InterPro" id="IPR035965">
    <property type="entry name" value="PAS-like_dom_sf"/>
</dbReference>
<dbReference type="NCBIfam" id="TIGR00229">
    <property type="entry name" value="sensory_box"/>
    <property type="match status" value="1"/>
</dbReference>
<gene>
    <name evidence="10" type="ORF">GCM10011316_26400</name>
</gene>
<dbReference type="EMBL" id="BMFA01000007">
    <property type="protein sequence ID" value="GGB53089.1"/>
    <property type="molecule type" value="Genomic_DNA"/>
</dbReference>
<name>A0A916TLY5_9HYPH</name>
<keyword evidence="3" id="KW-0597">Phosphoprotein</keyword>
<evidence type="ECO:0000313" key="10">
    <source>
        <dbReference type="EMBL" id="GGB53089.1"/>
    </source>
</evidence>
<dbReference type="Pfam" id="PF02518">
    <property type="entry name" value="HATPase_c"/>
    <property type="match status" value="1"/>
</dbReference>
<dbReference type="InterPro" id="IPR003661">
    <property type="entry name" value="HisK_dim/P_dom"/>
</dbReference>
<dbReference type="InterPro" id="IPR003594">
    <property type="entry name" value="HATPase_dom"/>
</dbReference>
<dbReference type="InterPro" id="IPR013767">
    <property type="entry name" value="PAS_fold"/>
</dbReference>
<dbReference type="GO" id="GO:0009927">
    <property type="term" value="F:histidine phosphotransfer kinase activity"/>
    <property type="evidence" value="ECO:0007669"/>
    <property type="project" value="TreeGrafter"/>
</dbReference>
<reference evidence="10" key="2">
    <citation type="submission" date="2020-09" db="EMBL/GenBank/DDBJ databases">
        <authorList>
            <person name="Sun Q."/>
            <person name="Zhou Y."/>
        </authorList>
    </citation>
    <scope>NUCLEOTIDE SEQUENCE</scope>
    <source>
        <strain evidence="10">CGMCC 1.12426</strain>
    </source>
</reference>
<protein>
    <recommendedName>
        <fullName evidence="2">histidine kinase</fullName>
        <ecNumber evidence="2">2.7.13.3</ecNumber>
    </recommendedName>
</protein>
<dbReference type="SUPFAM" id="SSF55785">
    <property type="entry name" value="PYP-like sensor domain (PAS domain)"/>
    <property type="match status" value="2"/>
</dbReference>
<dbReference type="SMART" id="SM00091">
    <property type="entry name" value="PAS"/>
    <property type="match status" value="2"/>
</dbReference>
<evidence type="ECO:0000256" key="3">
    <source>
        <dbReference type="ARBA" id="ARBA00022553"/>
    </source>
</evidence>
<evidence type="ECO:0000256" key="6">
    <source>
        <dbReference type="ARBA" id="ARBA00023012"/>
    </source>
</evidence>
<dbReference type="Gene3D" id="1.10.287.130">
    <property type="match status" value="1"/>
</dbReference>
<feature type="compositionally biased region" description="Acidic residues" evidence="7">
    <location>
        <begin position="707"/>
        <end position="728"/>
    </location>
</feature>
<feature type="compositionally biased region" description="Basic and acidic residues" evidence="7">
    <location>
        <begin position="497"/>
        <end position="509"/>
    </location>
</feature>
<feature type="domain" description="Histidine kinase" evidence="8">
    <location>
        <begin position="1195"/>
        <end position="1414"/>
    </location>
</feature>
<dbReference type="GO" id="GO:0005886">
    <property type="term" value="C:plasma membrane"/>
    <property type="evidence" value="ECO:0007669"/>
    <property type="project" value="TreeGrafter"/>
</dbReference>
<feature type="region of interest" description="Disordered" evidence="7">
    <location>
        <begin position="409"/>
        <end position="595"/>
    </location>
</feature>
<evidence type="ECO:0000256" key="5">
    <source>
        <dbReference type="ARBA" id="ARBA00022777"/>
    </source>
</evidence>
<keyword evidence="11" id="KW-1185">Reference proteome</keyword>
<feature type="compositionally biased region" description="Low complexity" evidence="7">
    <location>
        <begin position="729"/>
        <end position="738"/>
    </location>
</feature>
<dbReference type="RefSeq" id="WP_244299151.1">
    <property type="nucleotide sequence ID" value="NZ_BMFA01000007.1"/>
</dbReference>
<dbReference type="InterPro" id="IPR036097">
    <property type="entry name" value="HisK_dim/P_sf"/>
</dbReference>
<proteinExistence type="predicted"/>
<evidence type="ECO:0000256" key="2">
    <source>
        <dbReference type="ARBA" id="ARBA00012438"/>
    </source>
</evidence>
<feature type="domain" description="PAS" evidence="9">
    <location>
        <begin position="1049"/>
        <end position="1119"/>
    </location>
</feature>
<dbReference type="SMART" id="SM00387">
    <property type="entry name" value="HATPase_c"/>
    <property type="match status" value="1"/>
</dbReference>
<dbReference type="PROSITE" id="PS50109">
    <property type="entry name" value="HIS_KIN"/>
    <property type="match status" value="1"/>
</dbReference>
<dbReference type="PANTHER" id="PTHR43047:SF72">
    <property type="entry name" value="OSMOSENSING HISTIDINE PROTEIN KINASE SLN1"/>
    <property type="match status" value="1"/>
</dbReference>
<dbReference type="EC" id="2.7.13.3" evidence="2"/>
<comment type="catalytic activity">
    <reaction evidence="1">
        <text>ATP + protein L-histidine = ADP + protein N-phospho-L-histidine.</text>
        <dbReference type="EC" id="2.7.13.3"/>
    </reaction>
</comment>
<dbReference type="Pfam" id="PF00989">
    <property type="entry name" value="PAS"/>
    <property type="match status" value="1"/>
</dbReference>
<dbReference type="CDD" id="cd00082">
    <property type="entry name" value="HisKA"/>
    <property type="match status" value="1"/>
</dbReference>
<dbReference type="FunFam" id="1.10.287.130:FF:000001">
    <property type="entry name" value="Two-component sensor histidine kinase"/>
    <property type="match status" value="1"/>
</dbReference>
<feature type="compositionally biased region" description="Polar residues" evidence="7">
    <location>
        <begin position="742"/>
        <end position="754"/>
    </location>
</feature>
<sequence length="1418" mass="150470">MDPVISTFVELGARPDIAVLAEDRRAAWVFSADGARVLWSNAAGAAFMGIRDAADLASLTGLLKSPARPHISRIAETGSTDRMSNDRLRFYRGLRVILLTCHCQKLELAEGRSAALIISADKGLMTAGDPLTGYLKLLAGRARSVFLSPAGGKASLIEGQAEEWPDIADIELEGKTARLALDIGSQRHPAIVAQIDTGERLAVWENTPLPASQDEPEAGQNDGLVTDSLTLPDPEHGTAEETPDVPDGPLPAGVDTADDCPGPDTASDMPAGREPFRFKAGKRPIRFAWKMDIDQRFTFVSDEFAQTLGPAAAAIVGKTWQEVRDAFGVDGRGVIAHALNRRDTWSGKTVYWPVTDHALRIPVDMAALPAFDRERRFEGYRGFGVCRTADAKEDPDGPFFLEEETQPVPAAGEPAGETSAASGPGKSGACPDELAAEGQAETPEAAPEPAQVTVPPGENPDPSLLETQSGEDTREADEPGLISEGQQPPAGDEAVDRDEPADRPDREVWDDGPEQTGLEAEAAVEVGAEDTKADAEDPEDAAAEIPETGMPQTVGPDPADPETGTTGQQTEPAPPVPGHALIPDNPERTAYSDKTAIGARAAALLESLTPDRAPVRWPHLAQTQTPAQMLLSEAASDAEIPNANADGTDQADGSRIADEPPAGDLFETPDTGPGNTAQDGTVGELEAGSGPGGESPPVVDKSPDAAPEPDQDMSPDDETLEDEDDAGGIDEAGATAADPSTEPAQQSDTGQGIASSAALGPKDIETAVRSLAKSFEVRRRSPSGLFDDPQDKEEHPPLAEAQGVGDPIDQTATALDETAEDEALPPAETVDGLDGPDPAQDAPSPETVILDDDGGKIVPISGGAPRLVPVDTSALSRPDLAAFKKIAEALGARFEGDLSDFQMMEEDLELEYVDPAPQPSGPIDPVLLDRLPIGIAIARDREILYANETLLEFLGYPSLAALSEAGGLEAIFAEEDETALPDMEGFDDTIDGCLKARLADGRLKAVDARMHSVPWNGGRGLMFSLIERPQAEPVLPQKGKDDLESARRLIAQMDTILETATDGVLVLSPDGVILKVNRSAEALFNASRADMVGESLLSFLAPESHRAASDYLDGLAHSGVASILNDGREVLGQVAKGGLVPLFMTIGRVESDGGDKKLCAVLRDITQWKTAEEELTEAKHQAENASSQKSDFLAKISHEIRTPLNAIIGFSEVMMDERFGPINNDRYKEYLKDIRTSGAHIMSLINDLLDLSKIEAGKMDLRYTAVSLNDVVRECVALMQPQANRERVIIRASLPDAVPNVVADARSVRQILLNLLSNAIKFNKSGGQAIVSTALDDTGEVVLRVRDTGAGMSASDLAAALEPFRQLHTSRLESGSGLGLPLTKALVEANRAEFRIESTPDHGTMVEIKFPIQRVLSE</sequence>
<dbReference type="Gene3D" id="3.30.565.10">
    <property type="entry name" value="Histidine kinase-like ATPase, C-terminal domain"/>
    <property type="match status" value="1"/>
</dbReference>
<dbReference type="PRINTS" id="PR00344">
    <property type="entry name" value="BCTRLSENSOR"/>
</dbReference>
<feature type="region of interest" description="Disordered" evidence="7">
    <location>
        <begin position="209"/>
        <end position="275"/>
    </location>
</feature>
<feature type="region of interest" description="Disordered" evidence="7">
    <location>
        <begin position="611"/>
        <end position="853"/>
    </location>
</feature>
<dbReference type="Pfam" id="PF13188">
    <property type="entry name" value="PAS_8"/>
    <property type="match status" value="1"/>
</dbReference>
<dbReference type="PANTHER" id="PTHR43047">
    <property type="entry name" value="TWO-COMPONENT HISTIDINE PROTEIN KINASE"/>
    <property type="match status" value="1"/>
</dbReference>
<reference evidence="10" key="1">
    <citation type="journal article" date="2014" name="Int. J. Syst. Evol. Microbiol.">
        <title>Complete genome sequence of Corynebacterium casei LMG S-19264T (=DSM 44701T), isolated from a smear-ripened cheese.</title>
        <authorList>
            <consortium name="US DOE Joint Genome Institute (JGI-PGF)"/>
            <person name="Walter F."/>
            <person name="Albersmeier A."/>
            <person name="Kalinowski J."/>
            <person name="Ruckert C."/>
        </authorList>
    </citation>
    <scope>NUCLEOTIDE SEQUENCE</scope>
    <source>
        <strain evidence="10">CGMCC 1.12426</strain>
    </source>
</reference>
<dbReference type="Gene3D" id="3.30.450.20">
    <property type="entry name" value="PAS domain"/>
    <property type="match status" value="1"/>
</dbReference>
<evidence type="ECO:0000259" key="9">
    <source>
        <dbReference type="PROSITE" id="PS50112"/>
    </source>
</evidence>